<evidence type="ECO:0000259" key="2">
    <source>
        <dbReference type="Pfam" id="PF12867"/>
    </source>
</evidence>
<feature type="domain" description="DinB-like" evidence="2">
    <location>
        <begin position="50"/>
        <end position="181"/>
    </location>
</feature>
<dbReference type="InterPro" id="IPR024775">
    <property type="entry name" value="DinB-like"/>
</dbReference>
<organism evidence="3 4">
    <name type="scientific">Streptomyces rhizosphaericus</name>
    <dbReference type="NCBI Taxonomy" id="114699"/>
    <lineage>
        <taxon>Bacteria</taxon>
        <taxon>Bacillati</taxon>
        <taxon>Actinomycetota</taxon>
        <taxon>Actinomycetes</taxon>
        <taxon>Kitasatosporales</taxon>
        <taxon>Streptomycetaceae</taxon>
        <taxon>Streptomyces</taxon>
        <taxon>Streptomyces violaceusniger group</taxon>
    </lineage>
</organism>
<dbReference type="SUPFAM" id="SSF109854">
    <property type="entry name" value="DinB/YfiT-like putative metalloenzymes"/>
    <property type="match status" value="1"/>
</dbReference>
<dbReference type="EMBL" id="JAAIKT010000001">
    <property type="protein sequence ID" value="NEW68965.1"/>
    <property type="molecule type" value="Genomic_DNA"/>
</dbReference>
<name>A0A6G4A6P7_9ACTN</name>
<keyword evidence="4" id="KW-1185">Reference proteome</keyword>
<gene>
    <name evidence="3" type="ORF">G4H13_00685</name>
</gene>
<protein>
    <submittedName>
        <fullName evidence="3">DinB family protein</fullName>
    </submittedName>
</protein>
<dbReference type="Proteomes" id="UP000476310">
    <property type="component" value="Unassembled WGS sequence"/>
</dbReference>
<dbReference type="Gene3D" id="1.20.120.450">
    <property type="entry name" value="dinb family like domain"/>
    <property type="match status" value="1"/>
</dbReference>
<reference evidence="3" key="1">
    <citation type="submission" date="2020-02" db="EMBL/GenBank/DDBJ databases">
        <title>A new Streptomyces sp. for controlling soil-borne diseases.</title>
        <authorList>
            <person name="Li X."/>
            <person name="Tian Y."/>
            <person name="Gao K."/>
        </authorList>
    </citation>
    <scope>NUCLEOTIDE SEQUENCE [LARGE SCALE GENOMIC DNA]</scope>
    <source>
        <strain evidence="3">0250</strain>
    </source>
</reference>
<dbReference type="Pfam" id="PF12867">
    <property type="entry name" value="DinB_2"/>
    <property type="match status" value="1"/>
</dbReference>
<evidence type="ECO:0000313" key="4">
    <source>
        <dbReference type="Proteomes" id="UP000476310"/>
    </source>
</evidence>
<proteinExistence type="predicted"/>
<evidence type="ECO:0000313" key="3">
    <source>
        <dbReference type="EMBL" id="NEW68965.1"/>
    </source>
</evidence>
<comment type="caution">
    <text evidence="3">The sequence shown here is derived from an EMBL/GenBank/DDBJ whole genome shotgun (WGS) entry which is preliminary data.</text>
</comment>
<evidence type="ECO:0000256" key="1">
    <source>
        <dbReference type="SAM" id="MobiDB-lite"/>
    </source>
</evidence>
<feature type="region of interest" description="Disordered" evidence="1">
    <location>
        <begin position="1"/>
        <end position="39"/>
    </location>
</feature>
<accession>A0A6G4A6P7</accession>
<dbReference type="InterPro" id="IPR034660">
    <property type="entry name" value="DinB/YfiT-like"/>
</dbReference>
<sequence length="194" mass="21183">MRTSGVDRPAQEPHSGSVTALAGDGLKPPYGSPIDEDPTLRDQNEYLYFLRRAFDGMLGALEDLGDDVGNVRPPLPGANSAYAIAYHCVGVADYWIGHIVAGREVDRDRAAEFTATGSAHELRRKVDALFQRLATDLESVTQTALPHNTPPAEFEGPDRPLSVQGVQLHVLEELAQHHGHIQITRDLLMRGARS</sequence>
<dbReference type="AlphaFoldDB" id="A0A6G4A6P7"/>